<reference evidence="2 3" key="1">
    <citation type="submission" date="2015-05" db="EMBL/GenBank/DDBJ databases">
        <authorList>
            <person name="Wang D.B."/>
            <person name="Wang M."/>
        </authorList>
    </citation>
    <scope>NUCLEOTIDE SEQUENCE [LARGE SCALE GENOMIC DNA]</scope>
    <source>
        <strain evidence="2">VL1</strain>
    </source>
</reference>
<gene>
    <name evidence="2" type="ORF">BN1708_013005</name>
</gene>
<protein>
    <submittedName>
        <fullName evidence="2">Uncharacterized protein</fullName>
    </submittedName>
</protein>
<keyword evidence="3" id="KW-1185">Reference proteome</keyword>
<dbReference type="EMBL" id="CVQH01012225">
    <property type="protein sequence ID" value="CRK21128.1"/>
    <property type="molecule type" value="Genomic_DNA"/>
</dbReference>
<evidence type="ECO:0000313" key="2">
    <source>
        <dbReference type="EMBL" id="CRK21128.1"/>
    </source>
</evidence>
<proteinExistence type="predicted"/>
<evidence type="ECO:0000256" key="1">
    <source>
        <dbReference type="SAM" id="MobiDB-lite"/>
    </source>
</evidence>
<name>A0A0G4LGG4_VERLO</name>
<sequence>MGEGRCSKSSQGERTPEQSLNYEGSEEEFQGRRSPVGRRESRNERFGFLNIGSSRGLPRAVEGLKFCRHWMPVLARKSNCPGEAEETSTKPLYIADPSDPSIVCLHRAWKGMIHPPPVLAPAPLSGPWTGPVSVAWSHGSPSEIMFTTRHMIDGWHHGDLAKASVPEVLAEHLRLALSTFPLVNVAEPQAVEERRSCEGRGAVPAGKRLERNIRIQACLGLRVVPEQVPRVVPTPVGGDVEERVPIDAACDPDVVECGIAADICPVHGASHVGAESSSLKRQFEEVLSAGGHKSRQEIAAVAQV</sequence>
<accession>A0A0G4LGG4</accession>
<feature type="region of interest" description="Disordered" evidence="1">
    <location>
        <begin position="1"/>
        <end position="42"/>
    </location>
</feature>
<feature type="compositionally biased region" description="Polar residues" evidence="1">
    <location>
        <begin position="7"/>
        <end position="22"/>
    </location>
</feature>
<dbReference type="AlphaFoldDB" id="A0A0G4LGG4"/>
<organism evidence="2 3">
    <name type="scientific">Verticillium longisporum</name>
    <name type="common">Verticillium dahliae var. longisporum</name>
    <dbReference type="NCBI Taxonomy" id="100787"/>
    <lineage>
        <taxon>Eukaryota</taxon>
        <taxon>Fungi</taxon>
        <taxon>Dikarya</taxon>
        <taxon>Ascomycota</taxon>
        <taxon>Pezizomycotina</taxon>
        <taxon>Sordariomycetes</taxon>
        <taxon>Hypocreomycetidae</taxon>
        <taxon>Glomerellales</taxon>
        <taxon>Plectosphaerellaceae</taxon>
        <taxon>Verticillium</taxon>
    </lineage>
</organism>
<dbReference type="Proteomes" id="UP000044602">
    <property type="component" value="Unassembled WGS sequence"/>
</dbReference>
<evidence type="ECO:0000313" key="3">
    <source>
        <dbReference type="Proteomes" id="UP000044602"/>
    </source>
</evidence>